<accession>A0A8J2LKN9</accession>
<dbReference type="AlphaFoldDB" id="A0A8J2LKN9"/>
<comment type="caution">
    <text evidence="2">The sequence shown here is derived from an EMBL/GenBank/DDBJ whole genome shotgun (WGS) entry which is preliminary data.</text>
</comment>
<name>A0A8J2LKN9_9HEXA</name>
<evidence type="ECO:0000313" key="3">
    <source>
        <dbReference type="Proteomes" id="UP000708208"/>
    </source>
</evidence>
<sequence>MPRDTSNCKEKLIKFIKHVVHDELDPVKDEHNHFKTTLKSLVSEQLNLMSIIIRHHECIDNLHKSKHRGRRSKTLTGLSDSMEALHEHGDLESMKAKYYNHPSILPKPHRKAANQDSFHDILLAVGEVVEKCNDELHKHNDNLTKRRSTFTLPYYPPQSSMNQWAGKLYKEKQRISSSSSTDSVHKFPVQTIQTTAPPQPFKAPEHTAGRLKNPNKVVGTSGRKIIRTVLKSNSINRPGTRAKDACKAHRQLPSRLKGVQYTESKKNHRTHHNPNGNKHKYVDKIGPRAVVKKENRNYNQEHVPLKKSNKLAPLNTAPISLSIKRVDRLKAQEQRNSSVKHPLEESCNVETPRVPRAMKCGTGTAFGIFTLPHNLLQEESFEQMCGIQGKQVRESEMDCHKGQMQDFHSIHKLLSKTPEPLPADEVYIDLRKKGSLYFYEWQQQLTTKTPSTQETSVAIETGNWYKN</sequence>
<evidence type="ECO:0000256" key="1">
    <source>
        <dbReference type="SAM" id="MobiDB-lite"/>
    </source>
</evidence>
<organism evidence="2 3">
    <name type="scientific">Allacma fusca</name>
    <dbReference type="NCBI Taxonomy" id="39272"/>
    <lineage>
        <taxon>Eukaryota</taxon>
        <taxon>Metazoa</taxon>
        <taxon>Ecdysozoa</taxon>
        <taxon>Arthropoda</taxon>
        <taxon>Hexapoda</taxon>
        <taxon>Collembola</taxon>
        <taxon>Symphypleona</taxon>
        <taxon>Sminthuridae</taxon>
        <taxon>Allacma</taxon>
    </lineage>
</organism>
<keyword evidence="3" id="KW-1185">Reference proteome</keyword>
<dbReference type="Proteomes" id="UP000708208">
    <property type="component" value="Unassembled WGS sequence"/>
</dbReference>
<dbReference type="EMBL" id="CAJVCH010571402">
    <property type="protein sequence ID" value="CAG7837423.1"/>
    <property type="molecule type" value="Genomic_DNA"/>
</dbReference>
<proteinExistence type="predicted"/>
<protein>
    <submittedName>
        <fullName evidence="2">Uncharacterized protein</fullName>
    </submittedName>
</protein>
<evidence type="ECO:0000313" key="2">
    <source>
        <dbReference type="EMBL" id="CAG7837423.1"/>
    </source>
</evidence>
<feature type="region of interest" description="Disordered" evidence="1">
    <location>
        <begin position="194"/>
        <end position="217"/>
    </location>
</feature>
<gene>
    <name evidence="2" type="ORF">AFUS01_LOCUS46540</name>
</gene>
<reference evidence="2" key="1">
    <citation type="submission" date="2021-06" db="EMBL/GenBank/DDBJ databases">
        <authorList>
            <person name="Hodson N. C."/>
            <person name="Mongue J. A."/>
            <person name="Jaron S. K."/>
        </authorList>
    </citation>
    <scope>NUCLEOTIDE SEQUENCE</scope>
</reference>